<evidence type="ECO:0000313" key="8">
    <source>
        <dbReference type="Proteomes" id="UP000011087"/>
    </source>
</evidence>
<keyword evidence="4" id="KW-0732">Signal</keyword>
<evidence type="ECO:0000256" key="3">
    <source>
        <dbReference type="SAM" id="MobiDB-lite"/>
    </source>
</evidence>
<dbReference type="Pfam" id="PF00107">
    <property type="entry name" value="ADH_zinc_N"/>
    <property type="match status" value="1"/>
</dbReference>
<name>L1IA58_GUITC</name>
<feature type="chain" id="PRO_5008769761" description="Enoyl reductase (ER) domain-containing protein" evidence="4">
    <location>
        <begin position="21"/>
        <end position="470"/>
    </location>
</feature>
<proteinExistence type="predicted"/>
<reference evidence="7" key="3">
    <citation type="submission" date="2016-03" db="UniProtKB">
        <authorList>
            <consortium name="EnsemblProtists"/>
        </authorList>
    </citation>
    <scope>IDENTIFICATION</scope>
</reference>
<evidence type="ECO:0000313" key="6">
    <source>
        <dbReference type="EMBL" id="EKX32987.1"/>
    </source>
</evidence>
<dbReference type="RefSeq" id="XP_005819967.1">
    <property type="nucleotide sequence ID" value="XM_005819910.1"/>
</dbReference>
<dbReference type="GO" id="GO:0003960">
    <property type="term" value="F:quinone reductase (NADPH) activity"/>
    <property type="evidence" value="ECO:0007669"/>
    <property type="project" value="TreeGrafter"/>
</dbReference>
<sequence>MACRTVFMAMACLFLEGAEAWSLLRISLPSWTEHGRQACTADGRHQGWGNQRSGMMPLGSWARRGGRTIRMSGDAEIEREVWMIEKPGNLKHLQKKKDMLPPPGPDEVRVRVCAIGLNFADVFTVLGMYDAASSKENLVPGLEFSGVVEAIGDRLQNRKSAIVSRSPDGKRNVLVSSPEPSQTKEGDGQKIRVGDRVMGFSRFGSFSTHLNVGSSYIRPIPDDWTFQQGASFVVQGLTAWYGLVELGQAQAGKRVLIHSAAGGVGLFCLQICRLFDMTPVAIVGSEEKSALLAETYGLEKSQIVIRKQSPRRFKEDVIGACQLLDGKGYDVIMDSVAGKYFSPGYESLSPQGRHVLFGAASYTPRGDLGKVWWSLEFWRSIVPKFLSRPKLDVQKMIGQNKAVLGFNLIWLTDGETDPKVLGLLMDQMLQRRWNPPMVGAEFRFDEMPEALRFFKSGRSVGKVVVNVSEE</sequence>
<dbReference type="STRING" id="905079.L1IA58"/>
<dbReference type="Gene3D" id="3.90.180.10">
    <property type="entry name" value="Medium-chain alcohol dehydrogenases, catalytic domain"/>
    <property type="match status" value="2"/>
</dbReference>
<dbReference type="eggNOG" id="KOG1198">
    <property type="taxonomic scope" value="Eukaryota"/>
</dbReference>
<feature type="region of interest" description="Disordered" evidence="3">
    <location>
        <begin position="165"/>
        <end position="189"/>
    </location>
</feature>
<dbReference type="PaxDb" id="55529-EKX32987"/>
<dbReference type="KEGG" id="gtt:GUITHDRAFT_166576"/>
<dbReference type="Proteomes" id="UP000011087">
    <property type="component" value="Unassembled WGS sequence"/>
</dbReference>
<dbReference type="EMBL" id="JH993161">
    <property type="protein sequence ID" value="EKX32987.1"/>
    <property type="molecule type" value="Genomic_DNA"/>
</dbReference>
<dbReference type="GO" id="GO:0008270">
    <property type="term" value="F:zinc ion binding"/>
    <property type="evidence" value="ECO:0007669"/>
    <property type="project" value="InterPro"/>
</dbReference>
<protein>
    <recommendedName>
        <fullName evidence="5">Enoyl reductase (ER) domain-containing protein</fullName>
    </recommendedName>
</protein>
<dbReference type="PANTHER" id="PTHR48106">
    <property type="entry name" value="QUINONE OXIDOREDUCTASE PIG3-RELATED"/>
    <property type="match status" value="1"/>
</dbReference>
<accession>L1IA58</accession>
<dbReference type="SMART" id="SM00829">
    <property type="entry name" value="PKS_ER"/>
    <property type="match status" value="1"/>
</dbReference>
<dbReference type="InterPro" id="IPR013149">
    <property type="entry name" value="ADH-like_C"/>
</dbReference>
<dbReference type="PANTHER" id="PTHR48106:SF13">
    <property type="entry name" value="QUINONE OXIDOREDUCTASE-RELATED"/>
    <property type="match status" value="1"/>
</dbReference>
<keyword evidence="2" id="KW-0560">Oxidoreductase</keyword>
<dbReference type="SUPFAM" id="SSF51735">
    <property type="entry name" value="NAD(P)-binding Rossmann-fold domains"/>
    <property type="match status" value="1"/>
</dbReference>
<keyword evidence="8" id="KW-1185">Reference proteome</keyword>
<dbReference type="GO" id="GO:0005829">
    <property type="term" value="C:cytosol"/>
    <property type="evidence" value="ECO:0007669"/>
    <property type="project" value="TreeGrafter"/>
</dbReference>
<dbReference type="InterPro" id="IPR013154">
    <property type="entry name" value="ADH-like_N"/>
</dbReference>
<dbReference type="PROSITE" id="PS01162">
    <property type="entry name" value="QOR_ZETA_CRYSTAL"/>
    <property type="match status" value="1"/>
</dbReference>
<dbReference type="OrthoDB" id="3509362at2759"/>
<evidence type="ECO:0000256" key="4">
    <source>
        <dbReference type="SAM" id="SignalP"/>
    </source>
</evidence>
<dbReference type="Pfam" id="PF08240">
    <property type="entry name" value="ADH_N"/>
    <property type="match status" value="1"/>
</dbReference>
<dbReference type="SUPFAM" id="SSF50129">
    <property type="entry name" value="GroES-like"/>
    <property type="match status" value="1"/>
</dbReference>
<evidence type="ECO:0000256" key="1">
    <source>
        <dbReference type="ARBA" id="ARBA00022857"/>
    </source>
</evidence>
<dbReference type="InterPro" id="IPR020843">
    <property type="entry name" value="ER"/>
</dbReference>
<evidence type="ECO:0000313" key="7">
    <source>
        <dbReference type="EnsemblProtists" id="EKX32987"/>
    </source>
</evidence>
<gene>
    <name evidence="6" type="ORF">GUITHDRAFT_166576</name>
</gene>
<feature type="domain" description="Enoyl reductase (ER)" evidence="5">
    <location>
        <begin position="88"/>
        <end position="465"/>
    </location>
</feature>
<dbReference type="GeneID" id="17289721"/>
<dbReference type="InterPro" id="IPR036291">
    <property type="entry name" value="NAD(P)-bd_dom_sf"/>
</dbReference>
<dbReference type="InterPro" id="IPR002364">
    <property type="entry name" value="Quin_OxRdtase/zeta-crystal_CS"/>
</dbReference>
<reference evidence="6 8" key="1">
    <citation type="journal article" date="2012" name="Nature">
        <title>Algal genomes reveal evolutionary mosaicism and the fate of nucleomorphs.</title>
        <authorList>
            <consortium name="DOE Joint Genome Institute"/>
            <person name="Curtis B.A."/>
            <person name="Tanifuji G."/>
            <person name="Burki F."/>
            <person name="Gruber A."/>
            <person name="Irimia M."/>
            <person name="Maruyama S."/>
            <person name="Arias M.C."/>
            <person name="Ball S.G."/>
            <person name="Gile G.H."/>
            <person name="Hirakawa Y."/>
            <person name="Hopkins J.F."/>
            <person name="Kuo A."/>
            <person name="Rensing S.A."/>
            <person name="Schmutz J."/>
            <person name="Symeonidi A."/>
            <person name="Elias M."/>
            <person name="Eveleigh R.J."/>
            <person name="Herman E.K."/>
            <person name="Klute M.J."/>
            <person name="Nakayama T."/>
            <person name="Obornik M."/>
            <person name="Reyes-Prieto A."/>
            <person name="Armbrust E.V."/>
            <person name="Aves S.J."/>
            <person name="Beiko R.G."/>
            <person name="Coutinho P."/>
            <person name="Dacks J.B."/>
            <person name="Durnford D.G."/>
            <person name="Fast N.M."/>
            <person name="Green B.R."/>
            <person name="Grisdale C.J."/>
            <person name="Hempel F."/>
            <person name="Henrissat B."/>
            <person name="Hoppner M.P."/>
            <person name="Ishida K."/>
            <person name="Kim E."/>
            <person name="Koreny L."/>
            <person name="Kroth P.G."/>
            <person name="Liu Y."/>
            <person name="Malik S.B."/>
            <person name="Maier U.G."/>
            <person name="McRose D."/>
            <person name="Mock T."/>
            <person name="Neilson J.A."/>
            <person name="Onodera N.T."/>
            <person name="Poole A.M."/>
            <person name="Pritham E.J."/>
            <person name="Richards T.A."/>
            <person name="Rocap G."/>
            <person name="Roy S.W."/>
            <person name="Sarai C."/>
            <person name="Schaack S."/>
            <person name="Shirato S."/>
            <person name="Slamovits C.H."/>
            <person name="Spencer D.F."/>
            <person name="Suzuki S."/>
            <person name="Worden A.Z."/>
            <person name="Zauner S."/>
            <person name="Barry K."/>
            <person name="Bell C."/>
            <person name="Bharti A.K."/>
            <person name="Crow J.A."/>
            <person name="Grimwood J."/>
            <person name="Kramer R."/>
            <person name="Lindquist E."/>
            <person name="Lucas S."/>
            <person name="Salamov A."/>
            <person name="McFadden G.I."/>
            <person name="Lane C.E."/>
            <person name="Keeling P.J."/>
            <person name="Gray M.W."/>
            <person name="Grigoriev I.V."/>
            <person name="Archibald J.M."/>
        </authorList>
    </citation>
    <scope>NUCLEOTIDE SEQUENCE</scope>
    <source>
        <strain evidence="6 8">CCMP2712</strain>
    </source>
</reference>
<dbReference type="AlphaFoldDB" id="L1IA58"/>
<dbReference type="InterPro" id="IPR011032">
    <property type="entry name" value="GroES-like_sf"/>
</dbReference>
<dbReference type="GO" id="GO:0070402">
    <property type="term" value="F:NADPH binding"/>
    <property type="evidence" value="ECO:0007669"/>
    <property type="project" value="TreeGrafter"/>
</dbReference>
<dbReference type="HOGENOM" id="CLU_026673_3_1_1"/>
<evidence type="ECO:0000259" key="5">
    <source>
        <dbReference type="SMART" id="SM00829"/>
    </source>
</evidence>
<reference evidence="8" key="2">
    <citation type="submission" date="2012-11" db="EMBL/GenBank/DDBJ databases">
        <authorList>
            <person name="Kuo A."/>
            <person name="Curtis B.A."/>
            <person name="Tanifuji G."/>
            <person name="Burki F."/>
            <person name="Gruber A."/>
            <person name="Irimia M."/>
            <person name="Maruyama S."/>
            <person name="Arias M.C."/>
            <person name="Ball S.G."/>
            <person name="Gile G.H."/>
            <person name="Hirakawa Y."/>
            <person name="Hopkins J.F."/>
            <person name="Rensing S.A."/>
            <person name="Schmutz J."/>
            <person name="Symeonidi A."/>
            <person name="Elias M."/>
            <person name="Eveleigh R.J."/>
            <person name="Herman E.K."/>
            <person name="Klute M.J."/>
            <person name="Nakayama T."/>
            <person name="Obornik M."/>
            <person name="Reyes-Prieto A."/>
            <person name="Armbrust E.V."/>
            <person name="Aves S.J."/>
            <person name="Beiko R.G."/>
            <person name="Coutinho P."/>
            <person name="Dacks J.B."/>
            <person name="Durnford D.G."/>
            <person name="Fast N.M."/>
            <person name="Green B.R."/>
            <person name="Grisdale C."/>
            <person name="Hempe F."/>
            <person name="Henrissat B."/>
            <person name="Hoppner M.P."/>
            <person name="Ishida K.-I."/>
            <person name="Kim E."/>
            <person name="Koreny L."/>
            <person name="Kroth P.G."/>
            <person name="Liu Y."/>
            <person name="Malik S.-B."/>
            <person name="Maier U.G."/>
            <person name="McRose D."/>
            <person name="Mock T."/>
            <person name="Neilson J.A."/>
            <person name="Onodera N.T."/>
            <person name="Poole A.M."/>
            <person name="Pritham E.J."/>
            <person name="Richards T.A."/>
            <person name="Rocap G."/>
            <person name="Roy S.W."/>
            <person name="Sarai C."/>
            <person name="Schaack S."/>
            <person name="Shirato S."/>
            <person name="Slamovits C.H."/>
            <person name="Spencer D.F."/>
            <person name="Suzuki S."/>
            <person name="Worden A.Z."/>
            <person name="Zauner S."/>
            <person name="Barry K."/>
            <person name="Bell C."/>
            <person name="Bharti A.K."/>
            <person name="Crow J.A."/>
            <person name="Grimwood J."/>
            <person name="Kramer R."/>
            <person name="Lindquist E."/>
            <person name="Lucas S."/>
            <person name="Salamov A."/>
            <person name="McFadden G.I."/>
            <person name="Lane C.E."/>
            <person name="Keeling P.J."/>
            <person name="Gray M.W."/>
            <person name="Grigoriev I.V."/>
            <person name="Archibald J.M."/>
        </authorList>
    </citation>
    <scope>NUCLEOTIDE SEQUENCE</scope>
    <source>
        <strain evidence="8">CCMP2712</strain>
    </source>
</reference>
<organism evidence="6">
    <name type="scientific">Guillardia theta (strain CCMP2712)</name>
    <name type="common">Cryptophyte</name>
    <dbReference type="NCBI Taxonomy" id="905079"/>
    <lineage>
        <taxon>Eukaryota</taxon>
        <taxon>Cryptophyceae</taxon>
        <taxon>Pyrenomonadales</taxon>
        <taxon>Geminigeraceae</taxon>
        <taxon>Guillardia</taxon>
    </lineage>
</organism>
<feature type="signal peptide" evidence="4">
    <location>
        <begin position="1"/>
        <end position="20"/>
    </location>
</feature>
<dbReference type="EnsemblProtists" id="EKX32987">
    <property type="protein sequence ID" value="EKX32987"/>
    <property type="gene ID" value="GUITHDRAFT_166576"/>
</dbReference>
<dbReference type="OMA" id="RRIPDSW"/>
<dbReference type="GO" id="GO:0035925">
    <property type="term" value="F:mRNA 3'-UTR AU-rich region binding"/>
    <property type="evidence" value="ECO:0007669"/>
    <property type="project" value="TreeGrafter"/>
</dbReference>
<keyword evidence="1" id="KW-0521">NADP</keyword>
<evidence type="ECO:0000256" key="2">
    <source>
        <dbReference type="ARBA" id="ARBA00023002"/>
    </source>
</evidence>